<proteinExistence type="predicted"/>
<keyword evidence="3" id="KW-1185">Reference proteome</keyword>
<protein>
    <submittedName>
        <fullName evidence="2">Uncharacterized protein</fullName>
    </submittedName>
</protein>
<evidence type="ECO:0000313" key="2">
    <source>
        <dbReference type="EMBL" id="PYC65574.1"/>
    </source>
</evidence>
<organism evidence="2 3">
    <name type="scientific">Streptomyces tateyamensis</name>
    <dbReference type="NCBI Taxonomy" id="565073"/>
    <lineage>
        <taxon>Bacteria</taxon>
        <taxon>Bacillati</taxon>
        <taxon>Actinomycetota</taxon>
        <taxon>Actinomycetes</taxon>
        <taxon>Kitasatosporales</taxon>
        <taxon>Streptomycetaceae</taxon>
        <taxon>Streptomyces</taxon>
    </lineage>
</organism>
<feature type="transmembrane region" description="Helical" evidence="1">
    <location>
        <begin position="43"/>
        <end position="65"/>
    </location>
</feature>
<evidence type="ECO:0000256" key="1">
    <source>
        <dbReference type="SAM" id="Phobius"/>
    </source>
</evidence>
<dbReference type="EMBL" id="PYBW01000203">
    <property type="protein sequence ID" value="PYC65574.1"/>
    <property type="molecule type" value="Genomic_DNA"/>
</dbReference>
<evidence type="ECO:0000313" key="3">
    <source>
        <dbReference type="Proteomes" id="UP000248039"/>
    </source>
</evidence>
<keyword evidence="1" id="KW-1133">Transmembrane helix</keyword>
<dbReference type="RefSeq" id="WP_110673515.1">
    <property type="nucleotide sequence ID" value="NZ_PYBW01000203.1"/>
</dbReference>
<sequence>MRTTVTYARSLARTAARRLAARLADGYARAKAEPDAGYTTETIVITALLVLCGIAALGVLTTKVLDKVNGLNF</sequence>
<dbReference type="OrthoDB" id="4255950at2"/>
<keyword evidence="1" id="KW-0812">Transmembrane</keyword>
<keyword evidence="1" id="KW-0472">Membrane</keyword>
<accession>A0A2V4NGW1</accession>
<reference evidence="2 3" key="1">
    <citation type="submission" date="2018-03" db="EMBL/GenBank/DDBJ databases">
        <title>Bioinformatic expansion and discovery of thiopeptide antibiotics.</title>
        <authorList>
            <person name="Schwalen C.J."/>
            <person name="Hudson G.A."/>
            <person name="Mitchell D.A."/>
        </authorList>
    </citation>
    <scope>NUCLEOTIDE SEQUENCE [LARGE SCALE GENOMIC DNA]</scope>
    <source>
        <strain evidence="2 3">ATCC 21389</strain>
    </source>
</reference>
<comment type="caution">
    <text evidence="2">The sequence shown here is derived from an EMBL/GenBank/DDBJ whole genome shotgun (WGS) entry which is preliminary data.</text>
</comment>
<dbReference type="AlphaFoldDB" id="A0A2V4NGW1"/>
<name>A0A2V4NGW1_9ACTN</name>
<gene>
    <name evidence="2" type="ORF">C7C46_32490</name>
</gene>
<dbReference type="Proteomes" id="UP000248039">
    <property type="component" value="Unassembled WGS sequence"/>
</dbReference>